<dbReference type="Proteomes" id="UP001629113">
    <property type="component" value="Unassembled WGS sequence"/>
</dbReference>
<organism evidence="1 2">
    <name type="scientific">Phlyctema vagabunda</name>
    <dbReference type="NCBI Taxonomy" id="108571"/>
    <lineage>
        <taxon>Eukaryota</taxon>
        <taxon>Fungi</taxon>
        <taxon>Dikarya</taxon>
        <taxon>Ascomycota</taxon>
        <taxon>Pezizomycotina</taxon>
        <taxon>Leotiomycetes</taxon>
        <taxon>Helotiales</taxon>
        <taxon>Dermateaceae</taxon>
        <taxon>Phlyctema</taxon>
    </lineage>
</organism>
<dbReference type="Gene3D" id="3.50.50.100">
    <property type="match status" value="1"/>
</dbReference>
<accession>A0ABR4PF93</accession>
<dbReference type="EMBL" id="JBFCZG010000005">
    <property type="protein sequence ID" value="KAL3421999.1"/>
    <property type="molecule type" value="Genomic_DNA"/>
</dbReference>
<sequence length="156" mass="16633">MITCDLLIKCTGQKPASDLMASLSPSAISSTGTVLVHKTLQVADSKIPNVFALGDVAETGGVRMGRAAAIQASVVGQNIVRAIQGQPLKEYHSISLFESGIDLTLGLTEGVSYFKVGEQEFLFPNKKKIALDSETAWRMNGAKPFDDGDYALKKSV</sequence>
<keyword evidence="2" id="KW-1185">Reference proteome</keyword>
<name>A0ABR4PF93_9HELO</name>
<evidence type="ECO:0000313" key="1">
    <source>
        <dbReference type="EMBL" id="KAL3421999.1"/>
    </source>
</evidence>
<evidence type="ECO:0000313" key="2">
    <source>
        <dbReference type="Proteomes" id="UP001629113"/>
    </source>
</evidence>
<dbReference type="PANTHER" id="PTHR43735:SF5">
    <property type="entry name" value="FAD_NAD(P)-BINDING DOMAIN-CONTAINING PROTEIN"/>
    <property type="match status" value="1"/>
</dbReference>
<dbReference type="InterPro" id="IPR036188">
    <property type="entry name" value="FAD/NAD-bd_sf"/>
</dbReference>
<comment type="caution">
    <text evidence="1">The sequence shown here is derived from an EMBL/GenBank/DDBJ whole genome shotgun (WGS) entry which is preliminary data.</text>
</comment>
<gene>
    <name evidence="1" type="ORF">PVAG01_06155</name>
</gene>
<reference evidence="1 2" key="1">
    <citation type="submission" date="2024-06" db="EMBL/GenBank/DDBJ databases">
        <title>Complete genome of Phlyctema vagabunda strain 19-DSS-EL-015.</title>
        <authorList>
            <person name="Fiorenzani C."/>
        </authorList>
    </citation>
    <scope>NUCLEOTIDE SEQUENCE [LARGE SCALE GENOMIC DNA]</scope>
    <source>
        <strain evidence="1 2">19-DSS-EL-015</strain>
    </source>
</reference>
<dbReference type="PANTHER" id="PTHR43735">
    <property type="entry name" value="APOPTOSIS-INDUCING FACTOR 1"/>
    <property type="match status" value="1"/>
</dbReference>
<evidence type="ECO:0008006" key="3">
    <source>
        <dbReference type="Google" id="ProtNLM"/>
    </source>
</evidence>
<proteinExistence type="predicted"/>
<protein>
    <recommendedName>
        <fullName evidence="3">FAD/NAD(P)-binding domain-containing protein</fullName>
    </recommendedName>
</protein>
<dbReference type="SUPFAM" id="SSF51905">
    <property type="entry name" value="FAD/NAD(P)-binding domain"/>
    <property type="match status" value="1"/>
</dbReference>